<reference evidence="1" key="2">
    <citation type="submission" date="2025-03" db="EMBL/GenBank/DDBJ databases">
        <authorList>
            <consortium name="ELIXIR-Norway"/>
            <consortium name="Elixir Norway"/>
        </authorList>
    </citation>
    <scope>NUCLEOTIDE SEQUENCE</scope>
</reference>
<protein>
    <submittedName>
        <fullName evidence="1">Uncharacterized protein</fullName>
    </submittedName>
</protein>
<organism evidence="1 2">
    <name type="scientific">Rangifer tarandus platyrhynchus</name>
    <name type="common">Svalbard reindeer</name>
    <dbReference type="NCBI Taxonomy" id="3082113"/>
    <lineage>
        <taxon>Eukaryota</taxon>
        <taxon>Metazoa</taxon>
        <taxon>Chordata</taxon>
        <taxon>Craniata</taxon>
        <taxon>Vertebrata</taxon>
        <taxon>Euteleostomi</taxon>
        <taxon>Mammalia</taxon>
        <taxon>Eutheria</taxon>
        <taxon>Laurasiatheria</taxon>
        <taxon>Artiodactyla</taxon>
        <taxon>Ruminantia</taxon>
        <taxon>Pecora</taxon>
        <taxon>Cervidae</taxon>
        <taxon>Odocoileinae</taxon>
        <taxon>Rangifer</taxon>
    </lineage>
</organism>
<reference evidence="1" key="1">
    <citation type="submission" date="2023-05" db="EMBL/GenBank/DDBJ databases">
        <authorList>
            <consortium name="ELIXIR-Norway"/>
        </authorList>
    </citation>
    <scope>NUCLEOTIDE SEQUENCE</scope>
</reference>
<accession>A0AC59YLW1</accession>
<dbReference type="EMBL" id="OX596102">
    <property type="protein sequence ID" value="CAM9816249.1"/>
    <property type="molecule type" value="Genomic_DNA"/>
</dbReference>
<evidence type="ECO:0000313" key="2">
    <source>
        <dbReference type="Proteomes" id="UP001162501"/>
    </source>
</evidence>
<proteinExistence type="predicted"/>
<gene>
    <name evidence="1" type="ORF">MRATA1EN22A_LOCUS7861</name>
</gene>
<evidence type="ECO:0000313" key="1">
    <source>
        <dbReference type="EMBL" id="CAM9816249.1"/>
    </source>
</evidence>
<sequence>MGPHLCAPTPVLTAGARPAPCSHCPPPPGPPHFLLPPETILLDISFTLPRTPIPPGGAVPSAMRSDLKYAYFSVLSCCLLVASKKPEETVLRPPAWPRLERATPRPEQAPPMSRPRP</sequence>
<name>A0AC59YLW1_RANTA</name>
<dbReference type="Proteomes" id="UP001162501">
    <property type="component" value="Chromosome 18"/>
</dbReference>